<reference evidence="2" key="1">
    <citation type="submission" date="2022-07" db="EMBL/GenBank/DDBJ databases">
        <authorList>
            <person name="Otstavnykh N."/>
            <person name="Isaeva M."/>
            <person name="Bystritskaya E."/>
        </authorList>
    </citation>
    <scope>NUCLEOTIDE SEQUENCE</scope>
    <source>
        <strain evidence="2">KCTC 52189</strain>
    </source>
</reference>
<evidence type="ECO:0000313" key="3">
    <source>
        <dbReference type="Proteomes" id="UP001226762"/>
    </source>
</evidence>
<proteinExistence type="predicted"/>
<name>A0AAE3WEP8_9RHOB</name>
<comment type="caution">
    <text evidence="2">The sequence shown here is derived from an EMBL/GenBank/DDBJ whole genome shotgun (WGS) entry which is preliminary data.</text>
</comment>
<dbReference type="RefSeq" id="WP_306736947.1">
    <property type="nucleotide sequence ID" value="NZ_JANHAX010000006.1"/>
</dbReference>
<dbReference type="AlphaFoldDB" id="A0AAE3WEP8"/>
<evidence type="ECO:0000256" key="1">
    <source>
        <dbReference type="SAM" id="MobiDB-lite"/>
    </source>
</evidence>
<protein>
    <submittedName>
        <fullName evidence="2">Uncharacterized protein</fullName>
    </submittedName>
</protein>
<keyword evidence="3" id="KW-1185">Reference proteome</keyword>
<feature type="compositionally biased region" description="Pro residues" evidence="1">
    <location>
        <begin position="229"/>
        <end position="246"/>
    </location>
</feature>
<reference evidence="2" key="2">
    <citation type="submission" date="2023-02" db="EMBL/GenBank/DDBJ databases">
        <title>'Rhodoalgimonas zhirmunskyi' gen. nov., isolated from a red alga.</title>
        <authorList>
            <person name="Nedashkovskaya O.I."/>
            <person name="Otstavnykh N.Y."/>
            <person name="Bystritskaya E.P."/>
            <person name="Balabanova L.A."/>
            <person name="Isaeva M.P."/>
        </authorList>
    </citation>
    <scope>NUCLEOTIDE SEQUENCE</scope>
    <source>
        <strain evidence="2">KCTC 52189</strain>
    </source>
</reference>
<dbReference type="Proteomes" id="UP001226762">
    <property type="component" value="Unassembled WGS sequence"/>
</dbReference>
<dbReference type="EMBL" id="JANHAX010000006">
    <property type="protein sequence ID" value="MDQ2091646.1"/>
    <property type="molecule type" value="Genomic_DNA"/>
</dbReference>
<feature type="region of interest" description="Disordered" evidence="1">
    <location>
        <begin position="229"/>
        <end position="257"/>
    </location>
</feature>
<sequence>MPGNPRLGTVFAKNACREGWPNPTFPSLVAAALVFLIVPGQSQAQQTDADFNTYCRVTYSNSTYQKIPQSWGTEHACVQGGTRQGIDLGEACYLTTGSRQFEISGARVLCSGTPDTAPDPTANDLGEPDFARYCREEFAGSTYEKRAEPQGAAHYCRRPGSTGGFTLQPVSLASACRAAWGSAAYRAEGDRVFCVMESSSVETMPGVVIPGEPGRPANPDAPPDFPNIPPINPPFPGPSFPGPVPSGPAAEATPPPDGRDDAIVERACTATPVGAWTSGTLPMVQEIQRNMERELGKPCDGPAELCQGYYGGVATQHYFETLMIFQCHQSFIKYSEESAIGDFALAIDEACTIEPILNEMIQRAQSFGFPMPAQHYLIINETEFHEICDCKTEPTDFKALAEELMRQADKDLLEEFLQ</sequence>
<organism evidence="2 3">
    <name type="scientific">Marimonas arenosa</name>
    <dbReference type="NCBI Taxonomy" id="1795305"/>
    <lineage>
        <taxon>Bacteria</taxon>
        <taxon>Pseudomonadati</taxon>
        <taxon>Pseudomonadota</taxon>
        <taxon>Alphaproteobacteria</taxon>
        <taxon>Rhodobacterales</taxon>
        <taxon>Paracoccaceae</taxon>
        <taxon>Marimonas</taxon>
    </lineage>
</organism>
<gene>
    <name evidence="2" type="ORF">NO357_17220</name>
</gene>
<accession>A0AAE3WEP8</accession>
<evidence type="ECO:0000313" key="2">
    <source>
        <dbReference type="EMBL" id="MDQ2091646.1"/>
    </source>
</evidence>